<dbReference type="PROSITE" id="PS51831">
    <property type="entry name" value="HD"/>
    <property type="match status" value="1"/>
</dbReference>
<evidence type="ECO:0000313" key="8">
    <source>
        <dbReference type="EMBL" id="OEH84574.1"/>
    </source>
</evidence>
<name>A0A1E5L3B2_9FIRM</name>
<evidence type="ECO:0000256" key="1">
    <source>
        <dbReference type="ARBA" id="ARBA00004976"/>
    </source>
</evidence>
<proteinExistence type="inferred from homology"/>
<dbReference type="FunFam" id="3.10.20.30:FF:000002">
    <property type="entry name" value="GTP pyrophosphokinase (RelA/SpoT)"/>
    <property type="match status" value="1"/>
</dbReference>
<dbReference type="InterPro" id="IPR004811">
    <property type="entry name" value="RelA/Spo_fam"/>
</dbReference>
<dbReference type="InterPro" id="IPR004095">
    <property type="entry name" value="TGS"/>
</dbReference>
<organism evidence="8 9">
    <name type="scientific">Desulfuribacillus stibiiarsenatis</name>
    <dbReference type="NCBI Taxonomy" id="1390249"/>
    <lineage>
        <taxon>Bacteria</taxon>
        <taxon>Bacillati</taxon>
        <taxon>Bacillota</taxon>
        <taxon>Desulfuribacillia</taxon>
        <taxon>Desulfuribacillales</taxon>
        <taxon>Desulfuribacillaceae</taxon>
        <taxon>Desulfuribacillus</taxon>
    </lineage>
</organism>
<dbReference type="PROSITE" id="PS51880">
    <property type="entry name" value="TGS"/>
    <property type="match status" value="1"/>
</dbReference>
<comment type="catalytic activity">
    <reaction evidence="3">
        <text>GTP + ATP = guanosine 3'-diphosphate 5'-triphosphate + AMP</text>
        <dbReference type="Rhea" id="RHEA:22088"/>
        <dbReference type="ChEBI" id="CHEBI:30616"/>
        <dbReference type="ChEBI" id="CHEBI:37565"/>
        <dbReference type="ChEBI" id="CHEBI:142410"/>
        <dbReference type="ChEBI" id="CHEBI:456215"/>
        <dbReference type="EC" id="2.7.6.5"/>
    </reaction>
</comment>
<dbReference type="CDD" id="cd01668">
    <property type="entry name" value="TGS_RSH"/>
    <property type="match status" value="1"/>
</dbReference>
<keyword evidence="9" id="KW-1185">Reference proteome</keyword>
<dbReference type="FunFam" id="3.30.460.10:FF:000001">
    <property type="entry name" value="GTP pyrophosphokinase RelA"/>
    <property type="match status" value="1"/>
</dbReference>
<feature type="domain" description="ACT" evidence="5">
    <location>
        <begin position="645"/>
        <end position="719"/>
    </location>
</feature>
<evidence type="ECO:0000256" key="4">
    <source>
        <dbReference type="RuleBase" id="RU003847"/>
    </source>
</evidence>
<comment type="similarity">
    <text evidence="4">Belongs to the relA/spoT family.</text>
</comment>
<dbReference type="SMART" id="SM00471">
    <property type="entry name" value="HDc"/>
    <property type="match status" value="1"/>
</dbReference>
<evidence type="ECO:0000259" key="5">
    <source>
        <dbReference type="PROSITE" id="PS51671"/>
    </source>
</evidence>
<dbReference type="Gene3D" id="3.30.70.260">
    <property type="match status" value="1"/>
</dbReference>
<dbReference type="FunFam" id="1.10.3210.10:FF:000001">
    <property type="entry name" value="GTP pyrophosphokinase RelA"/>
    <property type="match status" value="1"/>
</dbReference>
<dbReference type="RefSeq" id="WP_069703001.1">
    <property type="nucleotide sequence ID" value="NZ_MJAT01000037.1"/>
</dbReference>
<dbReference type="InterPro" id="IPR045600">
    <property type="entry name" value="RelA/SpoT_AH_RIS"/>
</dbReference>
<dbReference type="Proteomes" id="UP000095255">
    <property type="component" value="Unassembled WGS sequence"/>
</dbReference>
<comment type="caution">
    <text evidence="8">The sequence shown here is derived from an EMBL/GenBank/DDBJ whole genome shotgun (WGS) entry which is preliminary data.</text>
</comment>
<feature type="domain" description="TGS" evidence="7">
    <location>
        <begin position="384"/>
        <end position="445"/>
    </location>
</feature>
<dbReference type="EMBL" id="MJAT01000037">
    <property type="protein sequence ID" value="OEH84574.1"/>
    <property type="molecule type" value="Genomic_DNA"/>
</dbReference>
<dbReference type="NCBIfam" id="TIGR00691">
    <property type="entry name" value="spoT_relA"/>
    <property type="match status" value="1"/>
</dbReference>
<dbReference type="AlphaFoldDB" id="A0A1E5L3B2"/>
<dbReference type="Pfam" id="PF04607">
    <property type="entry name" value="RelA_SpoT"/>
    <property type="match status" value="1"/>
</dbReference>
<dbReference type="InterPro" id="IPR003607">
    <property type="entry name" value="HD/PDEase_dom"/>
</dbReference>
<dbReference type="PROSITE" id="PS51671">
    <property type="entry name" value="ACT"/>
    <property type="match status" value="1"/>
</dbReference>
<dbReference type="InterPro" id="IPR043519">
    <property type="entry name" value="NT_sf"/>
</dbReference>
<dbReference type="STRING" id="1390249.BHU72_08700"/>
<dbReference type="GO" id="GO:0005886">
    <property type="term" value="C:plasma membrane"/>
    <property type="evidence" value="ECO:0007669"/>
    <property type="project" value="TreeGrafter"/>
</dbReference>
<reference evidence="8 9" key="1">
    <citation type="submission" date="2016-09" db="EMBL/GenBank/DDBJ databases">
        <title>Desulfuribacillus arsenicus sp. nov., an obligately anaerobic, dissimilatory arsenic- and antimonate-reducing bacterium isolated from anoxic sediments.</title>
        <authorList>
            <person name="Abin C.A."/>
            <person name="Hollibaugh J.T."/>
        </authorList>
    </citation>
    <scope>NUCLEOTIDE SEQUENCE [LARGE SCALE GENOMIC DNA]</scope>
    <source>
        <strain evidence="8 9">MLFW-2</strain>
    </source>
</reference>
<dbReference type="UniPathway" id="UPA00908">
    <property type="reaction ID" value="UER00884"/>
</dbReference>
<comment type="pathway">
    <text evidence="1">Purine metabolism; ppGpp biosynthesis; ppGpp from GTP: step 1/2.</text>
</comment>
<dbReference type="InterPro" id="IPR007685">
    <property type="entry name" value="RelA_SpoT"/>
</dbReference>
<evidence type="ECO:0000259" key="7">
    <source>
        <dbReference type="PROSITE" id="PS51880"/>
    </source>
</evidence>
<gene>
    <name evidence="8" type="ORF">BHU72_08700</name>
</gene>
<evidence type="ECO:0000313" key="9">
    <source>
        <dbReference type="Proteomes" id="UP000095255"/>
    </source>
</evidence>
<dbReference type="InterPro" id="IPR006674">
    <property type="entry name" value="HD_domain"/>
</dbReference>
<dbReference type="InterPro" id="IPR045865">
    <property type="entry name" value="ACT-like_dom_sf"/>
</dbReference>
<dbReference type="OrthoDB" id="9805041at2"/>
<dbReference type="SUPFAM" id="SSF55021">
    <property type="entry name" value="ACT-like"/>
    <property type="match status" value="1"/>
</dbReference>
<comment type="function">
    <text evidence="4">In eubacteria ppGpp (guanosine 3'-diphosphate 5'-diphosphate) is a mediator of the stringent response that coordinates a variety of cellular activities in response to changes in nutritional abundance.</text>
</comment>
<evidence type="ECO:0000259" key="6">
    <source>
        <dbReference type="PROSITE" id="PS51831"/>
    </source>
</evidence>
<dbReference type="Gene3D" id="3.30.460.10">
    <property type="entry name" value="Beta Polymerase, domain 2"/>
    <property type="match status" value="1"/>
</dbReference>
<dbReference type="Gene3D" id="3.10.20.30">
    <property type="match status" value="1"/>
</dbReference>
<dbReference type="Pfam" id="PF02824">
    <property type="entry name" value="TGS"/>
    <property type="match status" value="1"/>
</dbReference>
<dbReference type="EC" id="2.7.6.5" evidence="2"/>
<dbReference type="SUPFAM" id="SSF81301">
    <property type="entry name" value="Nucleotidyltransferase"/>
    <property type="match status" value="1"/>
</dbReference>
<dbReference type="Pfam" id="PF19296">
    <property type="entry name" value="RelA_AH_RIS"/>
    <property type="match status" value="1"/>
</dbReference>
<sequence>MNIQALLVKIKDYPQQDIERITSAYEEAARAHEGQKRISGEDYIIHPLSVAIITAELKLDAVTIMAALLHDVVEDTPVTTEEIEKKFGKDVAMLVDGVTKLSKIKYQTKEEQQAENLRKMFMAMAKDIRVLLIKLADRLNNIRTLKPLPPEKQKRIAQETLEIFAPLAHRLGISTVKWELEDIAFRYIEPSQYYRIVNLMTQKRRDREQFIDQINLELRTRLDQMEISADISGRPKHIYSIHRKMVSQNKRFDEIYDLLAVRVIVENIKDCYAVLGVVHTIWKPMPGRFKDYIAMPKVNMYQSLHTTVIGPQGKPFEIQIRTLDMHQTAELGIAAHWAYKENKKIHNNNYEQKLGWFKEILDWQHDVGDANEFVENIKYDLYAEDVFVFTPKGDVFELPAGSVPIDFAYRVHTDVGNSTVGAKINGRIVTLDYRLKTGDIIEILTSKQSFGPSRDWLKIAQSSQAKAKIRNWFKKQKRDENIQKGREMLEKELRKLNFEPGDFLGHQQLQEMIKKFNFSHESDLYAAIGYNGISAHQIAMRLTEKQRHDQARDNHLTALLEAKPVLKHKKKQPLGVRVKGVDNLLVRFSKCCSPVPGDDIVGYITKGRGVSVHRLDCPNVQNEENAQRLIPVEWESDVETSYTVELEITGLDRPLLLNEVMQAVSETKTDINAASGKGDRNKRAIILLTISIRNVEHLRTIVERIKRVRDIYTVRRVMQ</sequence>
<dbReference type="InterPro" id="IPR002912">
    <property type="entry name" value="ACT_dom"/>
</dbReference>
<dbReference type="SUPFAM" id="SSF109604">
    <property type="entry name" value="HD-domain/PDEase-like"/>
    <property type="match status" value="1"/>
</dbReference>
<dbReference type="InterPro" id="IPR033655">
    <property type="entry name" value="TGS_RelA/SpoT"/>
</dbReference>
<dbReference type="PANTHER" id="PTHR21262:SF31">
    <property type="entry name" value="GTP PYROPHOSPHOKINASE"/>
    <property type="match status" value="1"/>
</dbReference>
<evidence type="ECO:0000256" key="2">
    <source>
        <dbReference type="ARBA" id="ARBA00013251"/>
    </source>
</evidence>
<dbReference type="PANTHER" id="PTHR21262">
    <property type="entry name" value="GUANOSINE-3',5'-BIS DIPHOSPHATE 3'-PYROPHOSPHOHYDROLASE"/>
    <property type="match status" value="1"/>
</dbReference>
<dbReference type="GO" id="GO:0015970">
    <property type="term" value="P:guanosine tetraphosphate biosynthetic process"/>
    <property type="evidence" value="ECO:0007669"/>
    <property type="project" value="UniProtKB-UniPathway"/>
</dbReference>
<dbReference type="GO" id="GO:0008728">
    <property type="term" value="F:GTP diphosphokinase activity"/>
    <property type="evidence" value="ECO:0007669"/>
    <property type="project" value="UniProtKB-EC"/>
</dbReference>
<dbReference type="SUPFAM" id="SSF81271">
    <property type="entry name" value="TGS-like"/>
    <property type="match status" value="1"/>
</dbReference>
<dbReference type="InterPro" id="IPR012676">
    <property type="entry name" value="TGS-like"/>
</dbReference>
<dbReference type="Pfam" id="PF13291">
    <property type="entry name" value="ACT_4"/>
    <property type="match status" value="1"/>
</dbReference>
<feature type="domain" description="HD" evidence="6">
    <location>
        <begin position="43"/>
        <end position="142"/>
    </location>
</feature>
<dbReference type="Gene3D" id="1.10.3210.10">
    <property type="entry name" value="Hypothetical protein af1432"/>
    <property type="match status" value="1"/>
</dbReference>
<protein>
    <recommendedName>
        <fullName evidence="2">GTP diphosphokinase</fullName>
        <ecNumber evidence="2">2.7.6.5</ecNumber>
    </recommendedName>
</protein>
<dbReference type="CDD" id="cd05399">
    <property type="entry name" value="NT_Rel-Spo_like"/>
    <property type="match status" value="1"/>
</dbReference>
<evidence type="ECO:0000256" key="3">
    <source>
        <dbReference type="ARBA" id="ARBA00048244"/>
    </source>
</evidence>
<dbReference type="InterPro" id="IPR012675">
    <property type="entry name" value="Beta-grasp_dom_sf"/>
</dbReference>
<accession>A0A1E5L3B2</accession>
<dbReference type="Pfam" id="PF13328">
    <property type="entry name" value="HD_4"/>
    <property type="match status" value="1"/>
</dbReference>
<dbReference type="CDD" id="cd00077">
    <property type="entry name" value="HDc"/>
    <property type="match status" value="1"/>
</dbReference>
<dbReference type="CDD" id="cd04876">
    <property type="entry name" value="ACT_RelA-SpoT"/>
    <property type="match status" value="1"/>
</dbReference>
<dbReference type="SMART" id="SM00954">
    <property type="entry name" value="RelA_SpoT"/>
    <property type="match status" value="1"/>
</dbReference>